<feature type="compositionally biased region" description="Polar residues" evidence="1">
    <location>
        <begin position="1"/>
        <end position="11"/>
    </location>
</feature>
<evidence type="ECO:0000313" key="3">
    <source>
        <dbReference type="Proteomes" id="UP000236333"/>
    </source>
</evidence>
<dbReference type="AlphaFoldDB" id="A0A2J8A2T8"/>
<protein>
    <submittedName>
        <fullName evidence="2">Uncharacterized protein</fullName>
    </submittedName>
</protein>
<dbReference type="Proteomes" id="UP000236333">
    <property type="component" value="Unassembled WGS sequence"/>
</dbReference>
<gene>
    <name evidence="2" type="ORF">TSOC_006749</name>
</gene>
<sequence length="111" mass="11425">MRQLSAPTTSGRALVAPNARPGAARPRHHLAVARRAQLTAARAAATDLEVGSHNTVQHVSLVAGLGSVGEVSPTHLPWLLRLAHVRSGTTGGDSVEALKPPPGHTHTHAGP</sequence>
<feature type="region of interest" description="Disordered" evidence="1">
    <location>
        <begin position="89"/>
        <end position="111"/>
    </location>
</feature>
<feature type="region of interest" description="Disordered" evidence="1">
    <location>
        <begin position="1"/>
        <end position="28"/>
    </location>
</feature>
<keyword evidence="3" id="KW-1185">Reference proteome</keyword>
<evidence type="ECO:0000256" key="1">
    <source>
        <dbReference type="SAM" id="MobiDB-lite"/>
    </source>
</evidence>
<accession>A0A2J8A2T8</accession>
<reference evidence="2 3" key="1">
    <citation type="journal article" date="2017" name="Mol. Biol. Evol.">
        <title>The 4-celled Tetrabaena socialis nuclear genome reveals the essential components for genetic control of cell number at the origin of multicellularity in the volvocine lineage.</title>
        <authorList>
            <person name="Featherston J."/>
            <person name="Arakaki Y."/>
            <person name="Hanschen E.R."/>
            <person name="Ferris P.J."/>
            <person name="Michod R.E."/>
            <person name="Olson B.J.S.C."/>
            <person name="Nozaki H."/>
            <person name="Durand P.M."/>
        </authorList>
    </citation>
    <scope>NUCLEOTIDE SEQUENCE [LARGE SCALE GENOMIC DNA]</scope>
    <source>
        <strain evidence="2 3">NIES-571</strain>
    </source>
</reference>
<comment type="caution">
    <text evidence="2">The sequence shown here is derived from an EMBL/GenBank/DDBJ whole genome shotgun (WGS) entry which is preliminary data.</text>
</comment>
<name>A0A2J8A2T8_9CHLO</name>
<evidence type="ECO:0000313" key="2">
    <source>
        <dbReference type="EMBL" id="PNH06834.1"/>
    </source>
</evidence>
<proteinExistence type="predicted"/>
<dbReference type="EMBL" id="PGGS01000212">
    <property type="protein sequence ID" value="PNH06834.1"/>
    <property type="molecule type" value="Genomic_DNA"/>
</dbReference>
<organism evidence="2 3">
    <name type="scientific">Tetrabaena socialis</name>
    <dbReference type="NCBI Taxonomy" id="47790"/>
    <lineage>
        <taxon>Eukaryota</taxon>
        <taxon>Viridiplantae</taxon>
        <taxon>Chlorophyta</taxon>
        <taxon>core chlorophytes</taxon>
        <taxon>Chlorophyceae</taxon>
        <taxon>CS clade</taxon>
        <taxon>Chlamydomonadales</taxon>
        <taxon>Tetrabaenaceae</taxon>
        <taxon>Tetrabaena</taxon>
    </lineage>
</organism>